<dbReference type="GO" id="GO:0008893">
    <property type="term" value="F:guanosine-3',5'-bis(diphosphate) 3'-diphosphatase activity"/>
    <property type="evidence" value="ECO:0007669"/>
    <property type="project" value="TreeGrafter"/>
</dbReference>
<proteinExistence type="predicted"/>
<dbReference type="KEGG" id="ipo:Ilyop_1311"/>
<dbReference type="eggNOG" id="COG0317">
    <property type="taxonomic scope" value="Bacteria"/>
</dbReference>
<dbReference type="RefSeq" id="WP_013387759.1">
    <property type="nucleotide sequence ID" value="NC_014632.1"/>
</dbReference>
<dbReference type="PANTHER" id="PTHR46246:SF1">
    <property type="entry name" value="GUANOSINE-3',5'-BIS(DIPHOSPHATE) 3'-PYROPHOSPHOHYDROLASE MESH1"/>
    <property type="match status" value="1"/>
</dbReference>
<dbReference type="STRING" id="572544.Ilyop_1311"/>
<dbReference type="OrthoDB" id="9802385at2"/>
<dbReference type="Pfam" id="PF13328">
    <property type="entry name" value="HD_4"/>
    <property type="match status" value="1"/>
</dbReference>
<dbReference type="AlphaFoldDB" id="E3H9I3"/>
<dbReference type="EMBL" id="CP002281">
    <property type="protein sequence ID" value="ADO83092.1"/>
    <property type="molecule type" value="Genomic_DNA"/>
</dbReference>
<gene>
    <name evidence="1" type="ordered locus">Ilyop_1311</name>
</gene>
<dbReference type="Gene3D" id="1.10.3210.10">
    <property type="entry name" value="Hypothetical protein af1432"/>
    <property type="match status" value="1"/>
</dbReference>
<dbReference type="HOGENOM" id="CLU_084517_3_0_0"/>
<evidence type="ECO:0000313" key="2">
    <source>
        <dbReference type="Proteomes" id="UP000006875"/>
    </source>
</evidence>
<reference evidence="1 2" key="1">
    <citation type="journal article" date="2010" name="Stand. Genomic Sci.">
        <title>Complete genome sequence of Ilyobacter polytropus type strain (CuHbu1).</title>
        <authorList>
            <person name="Sikorski J."/>
            <person name="Chertkov O."/>
            <person name="Lapidus A."/>
            <person name="Nolan M."/>
            <person name="Lucas S."/>
            <person name="Del Rio T.G."/>
            <person name="Tice H."/>
            <person name="Cheng J.F."/>
            <person name="Tapia R."/>
            <person name="Han C."/>
            <person name="Goodwin L."/>
            <person name="Pitluck S."/>
            <person name="Liolios K."/>
            <person name="Ivanova N."/>
            <person name="Mavromatis K."/>
            <person name="Mikhailova N."/>
            <person name="Pati A."/>
            <person name="Chen A."/>
            <person name="Palaniappan K."/>
            <person name="Land M."/>
            <person name="Hauser L."/>
            <person name="Chang Y.J."/>
            <person name="Jeffries C.D."/>
            <person name="Brambilla E."/>
            <person name="Yasawong M."/>
            <person name="Rohde M."/>
            <person name="Pukall R."/>
            <person name="Spring S."/>
            <person name="Goker M."/>
            <person name="Woyke T."/>
            <person name="Bristow J."/>
            <person name="Eisen J.A."/>
            <person name="Markowitz V."/>
            <person name="Hugenholtz P."/>
            <person name="Kyrpides N.C."/>
            <person name="Klenk H.P."/>
        </authorList>
    </citation>
    <scope>NUCLEOTIDE SEQUENCE [LARGE SCALE GENOMIC DNA]</scope>
    <source>
        <strain evidence="2">ATCC 51220 / DSM 2926 / LMG 16218 / CuHBu1</strain>
    </source>
</reference>
<evidence type="ECO:0000313" key="1">
    <source>
        <dbReference type="EMBL" id="ADO83092.1"/>
    </source>
</evidence>
<dbReference type="Proteomes" id="UP000006875">
    <property type="component" value="Chromosome"/>
</dbReference>
<name>E3H9I3_ILYPC</name>
<accession>E3H9I3</accession>
<dbReference type="PANTHER" id="PTHR46246">
    <property type="entry name" value="GUANOSINE-3',5'-BIS(DIPHOSPHATE) 3'-PYROPHOSPHOHYDROLASE MESH1"/>
    <property type="match status" value="1"/>
</dbReference>
<keyword evidence="2" id="KW-1185">Reference proteome</keyword>
<dbReference type="InterPro" id="IPR052194">
    <property type="entry name" value="MESH1"/>
</dbReference>
<organism evidence="1 2">
    <name type="scientific">Ilyobacter polytropus (strain ATCC 51220 / DSM 2926 / LMG 16218 / CuHBu1)</name>
    <dbReference type="NCBI Taxonomy" id="572544"/>
    <lineage>
        <taxon>Bacteria</taxon>
        <taxon>Fusobacteriati</taxon>
        <taxon>Fusobacteriota</taxon>
        <taxon>Fusobacteriia</taxon>
        <taxon>Fusobacteriales</taxon>
        <taxon>Fusobacteriaceae</taxon>
        <taxon>Ilyobacter</taxon>
    </lineage>
</organism>
<protein>
    <submittedName>
        <fullName evidence="1">Metal dependent phosphohydrolase</fullName>
    </submittedName>
</protein>
<dbReference type="SUPFAM" id="SSF109604">
    <property type="entry name" value="HD-domain/PDEase-like"/>
    <property type="match status" value="1"/>
</dbReference>
<sequence>MYLKQDLYQKTILFAGEKHKKQKLPIYGLPYVVHLSNVAMEVMFAWESCKDFDIEYALQLALLHDTLEDTETSYEELEKTFGIEVSKGVFALTKDKNIAKYEQMQNSIKKILNCPKEVGIVKMFDRITNLQKPPKHWNNKKIISYRQEAQYILESLKFSNKYLAERLSFKIDEYEKYITESFQ</sequence>